<feature type="chain" id="PRO_5037656383" evidence="5">
    <location>
        <begin position="33"/>
        <end position="600"/>
    </location>
</feature>
<comment type="caution">
    <text evidence="7">The sequence shown here is derived from an EMBL/GenBank/DDBJ whole genome shotgun (WGS) entry which is preliminary data.</text>
</comment>
<organism evidence="7 8">
    <name type="scientific">Undibacterium terreum</name>
    <dbReference type="NCBI Taxonomy" id="1224302"/>
    <lineage>
        <taxon>Bacteria</taxon>
        <taxon>Pseudomonadati</taxon>
        <taxon>Pseudomonadota</taxon>
        <taxon>Betaproteobacteria</taxon>
        <taxon>Burkholderiales</taxon>
        <taxon>Oxalobacteraceae</taxon>
        <taxon>Undibacterium</taxon>
    </lineage>
</organism>
<dbReference type="AlphaFoldDB" id="A0A916XHK1"/>
<reference evidence="7" key="2">
    <citation type="submission" date="2020-09" db="EMBL/GenBank/DDBJ databases">
        <authorList>
            <person name="Sun Q."/>
            <person name="Zhou Y."/>
        </authorList>
    </citation>
    <scope>NUCLEOTIDE SEQUENCE</scope>
    <source>
        <strain evidence="7">CGMCC 1.10998</strain>
    </source>
</reference>
<evidence type="ECO:0000256" key="2">
    <source>
        <dbReference type="ARBA" id="ARBA00005695"/>
    </source>
</evidence>
<feature type="signal peptide" evidence="5">
    <location>
        <begin position="1"/>
        <end position="32"/>
    </location>
</feature>
<dbReference type="Pfam" id="PF00496">
    <property type="entry name" value="SBP_bac_5"/>
    <property type="match status" value="1"/>
</dbReference>
<keyword evidence="4 5" id="KW-0732">Signal</keyword>
<dbReference type="InterPro" id="IPR030678">
    <property type="entry name" value="Peptide/Ni-bd"/>
</dbReference>
<dbReference type="Gene3D" id="3.10.105.10">
    <property type="entry name" value="Dipeptide-binding Protein, Domain 3"/>
    <property type="match status" value="1"/>
</dbReference>
<comment type="subcellular location">
    <subcellularLocation>
        <location evidence="1">Cell envelope</location>
    </subcellularLocation>
</comment>
<dbReference type="GO" id="GO:1904680">
    <property type="term" value="F:peptide transmembrane transporter activity"/>
    <property type="evidence" value="ECO:0007669"/>
    <property type="project" value="TreeGrafter"/>
</dbReference>
<keyword evidence="3" id="KW-0813">Transport</keyword>
<dbReference type="GO" id="GO:0043190">
    <property type="term" value="C:ATP-binding cassette (ABC) transporter complex"/>
    <property type="evidence" value="ECO:0007669"/>
    <property type="project" value="InterPro"/>
</dbReference>
<evidence type="ECO:0000313" key="8">
    <source>
        <dbReference type="Proteomes" id="UP000637423"/>
    </source>
</evidence>
<dbReference type="EMBL" id="BMED01000002">
    <property type="protein sequence ID" value="GGC74003.1"/>
    <property type="molecule type" value="Genomic_DNA"/>
</dbReference>
<evidence type="ECO:0000256" key="4">
    <source>
        <dbReference type="ARBA" id="ARBA00022729"/>
    </source>
</evidence>
<evidence type="ECO:0000256" key="1">
    <source>
        <dbReference type="ARBA" id="ARBA00004196"/>
    </source>
</evidence>
<accession>A0A916XHK1</accession>
<evidence type="ECO:0000256" key="3">
    <source>
        <dbReference type="ARBA" id="ARBA00022448"/>
    </source>
</evidence>
<keyword evidence="8" id="KW-1185">Reference proteome</keyword>
<dbReference type="GO" id="GO:0015833">
    <property type="term" value="P:peptide transport"/>
    <property type="evidence" value="ECO:0007669"/>
    <property type="project" value="TreeGrafter"/>
</dbReference>
<dbReference type="PANTHER" id="PTHR30290">
    <property type="entry name" value="PERIPLASMIC BINDING COMPONENT OF ABC TRANSPORTER"/>
    <property type="match status" value="1"/>
</dbReference>
<dbReference type="SUPFAM" id="SSF53850">
    <property type="entry name" value="Periplasmic binding protein-like II"/>
    <property type="match status" value="1"/>
</dbReference>
<dbReference type="PIRSF" id="PIRSF002741">
    <property type="entry name" value="MppA"/>
    <property type="match status" value="1"/>
</dbReference>
<dbReference type="RefSeq" id="WP_188566060.1">
    <property type="nucleotide sequence ID" value="NZ_BMED01000002.1"/>
</dbReference>
<protein>
    <submittedName>
        <fullName evidence="7">Heme-binding protein</fullName>
    </submittedName>
</protein>
<dbReference type="InterPro" id="IPR039424">
    <property type="entry name" value="SBP_5"/>
</dbReference>
<name>A0A916XHK1_9BURK</name>
<dbReference type="Proteomes" id="UP000637423">
    <property type="component" value="Unassembled WGS sequence"/>
</dbReference>
<feature type="domain" description="Solute-binding protein family 5" evidence="6">
    <location>
        <begin position="85"/>
        <end position="517"/>
    </location>
</feature>
<dbReference type="CDD" id="cd08505">
    <property type="entry name" value="PBP2_NikA_DppA_OppA_like_18"/>
    <property type="match status" value="1"/>
</dbReference>
<comment type="similarity">
    <text evidence="2">Belongs to the bacterial solute-binding protein 5 family.</text>
</comment>
<dbReference type="InterPro" id="IPR000914">
    <property type="entry name" value="SBP_5_dom"/>
</dbReference>
<gene>
    <name evidence="7" type="primary">hbpA</name>
    <name evidence="7" type="ORF">GCM10011396_21550</name>
</gene>
<proteinExistence type="inferred from homology"/>
<dbReference type="Gene3D" id="3.90.76.10">
    <property type="entry name" value="Dipeptide-binding Protein, Domain 1"/>
    <property type="match status" value="1"/>
</dbReference>
<evidence type="ECO:0000259" key="6">
    <source>
        <dbReference type="Pfam" id="PF00496"/>
    </source>
</evidence>
<dbReference type="GO" id="GO:0030288">
    <property type="term" value="C:outer membrane-bounded periplasmic space"/>
    <property type="evidence" value="ECO:0007669"/>
    <property type="project" value="UniProtKB-ARBA"/>
</dbReference>
<sequence length="600" mass="67647">MLERQLQQFKTRLGTYALLLLACTSAPHLAQAANPADPNKVIRQAFEAADDGFDMVKTQNHYSGWVSEAIFEPLLSYDYLASPAKLIPKTAEAMPEVTENGRVFTFKIKPGIYFAADEAFKGKKHELTAEDYIYTFKRVMDPVNRSPHTSFIDGKILGMADAIAKAKKTGKFDYDAPIPGLRAVDRYTLRIELNATDYNFLYIVAYGAFGAVSREVIDAYGQQTGLHPVGTGPYMIEKYVPRSKIILVANPEYRGTTWDFQSTGSAWDEQIVKDMKGKKLPQVGRVEISIIEEEQSRWLAFQDGQIDVDKMPQIAAPTVLDGDKLKPSFVSQNIRMNRVPDAGTTFTVFNMRDPVVGGYTNDKIALRRAIAMSYSHADEITQMRLGQAIKDEMMIPVGVVGYDPKYRSSIPHDINLANKLLDHFGYKRGADGYRTMPDGSPLVIKKTTEAKAEFKVQSEIWKKGLDQLGIRVEFVVGNFADNMKAATLCKIGMWNTAWNADFPDGENFMQLLYGPKAEQGNLACYQSAAYDALYKKAVSLPLGEERNKLYAQMNRQMEADTPWLMNSTRIRSWLVRPWVKGFKKHPILHADWEYIDVDKH</sequence>
<dbReference type="PANTHER" id="PTHR30290:SF10">
    <property type="entry name" value="PERIPLASMIC OLIGOPEPTIDE-BINDING PROTEIN-RELATED"/>
    <property type="match status" value="1"/>
</dbReference>
<reference evidence="7" key="1">
    <citation type="journal article" date="2014" name="Int. J. Syst. Evol. Microbiol.">
        <title>Complete genome sequence of Corynebacterium casei LMG S-19264T (=DSM 44701T), isolated from a smear-ripened cheese.</title>
        <authorList>
            <consortium name="US DOE Joint Genome Institute (JGI-PGF)"/>
            <person name="Walter F."/>
            <person name="Albersmeier A."/>
            <person name="Kalinowski J."/>
            <person name="Ruckert C."/>
        </authorList>
    </citation>
    <scope>NUCLEOTIDE SEQUENCE</scope>
    <source>
        <strain evidence="7">CGMCC 1.10998</strain>
    </source>
</reference>
<dbReference type="PROSITE" id="PS51257">
    <property type="entry name" value="PROKAR_LIPOPROTEIN"/>
    <property type="match status" value="1"/>
</dbReference>
<dbReference type="Gene3D" id="3.40.190.10">
    <property type="entry name" value="Periplasmic binding protein-like II"/>
    <property type="match status" value="1"/>
</dbReference>
<evidence type="ECO:0000313" key="7">
    <source>
        <dbReference type="EMBL" id="GGC74003.1"/>
    </source>
</evidence>
<evidence type="ECO:0000256" key="5">
    <source>
        <dbReference type="SAM" id="SignalP"/>
    </source>
</evidence>